<dbReference type="Pfam" id="PF03703">
    <property type="entry name" value="bPH_2"/>
    <property type="match status" value="1"/>
</dbReference>
<dbReference type="KEGG" id="pect:BN1012_Phect1964"/>
<dbReference type="PANTHER" id="PTHR37938">
    <property type="entry name" value="BLL0215 PROTEIN"/>
    <property type="match status" value="1"/>
</dbReference>
<dbReference type="InterPro" id="IPR005182">
    <property type="entry name" value="YdbS-like_PH"/>
</dbReference>
<organism evidence="2 3">
    <name type="scientific">Candidatus Phaeomarinibacter ectocarpi</name>
    <dbReference type="NCBI Taxonomy" id="1458461"/>
    <lineage>
        <taxon>Bacteria</taxon>
        <taxon>Pseudomonadati</taxon>
        <taxon>Pseudomonadota</taxon>
        <taxon>Alphaproteobacteria</taxon>
        <taxon>Hyphomicrobiales</taxon>
        <taxon>Parvibaculaceae</taxon>
        <taxon>Candidatus Phaeomarinibacter</taxon>
    </lineage>
</organism>
<keyword evidence="3" id="KW-1185">Reference proteome</keyword>
<proteinExistence type="predicted"/>
<gene>
    <name evidence="2" type="ORF">BN1012_Phect1964</name>
</gene>
<dbReference type="HOGENOM" id="CLU_2033835_0_0_5"/>
<feature type="domain" description="YdbS-like PH" evidence="1">
    <location>
        <begin position="22"/>
        <end position="86"/>
    </location>
</feature>
<dbReference type="AlphaFoldDB" id="X5MDH3"/>
<protein>
    <submittedName>
        <fullName evidence="2">Membrane-flanked domain</fullName>
    </submittedName>
</protein>
<dbReference type="Proteomes" id="UP000032160">
    <property type="component" value="Chromosome I"/>
</dbReference>
<name>X5MDH3_9HYPH</name>
<dbReference type="EMBL" id="HG966617">
    <property type="protein sequence ID" value="CDO60177.1"/>
    <property type="molecule type" value="Genomic_DNA"/>
</dbReference>
<sequence>MLAGWLLIGVAVFFSRQMRKWTTELVVTNRRFIYKRGFISRRTDEFNAARIHAITLEQSLLGRLLGYGTLNVRGVDIGDFGLPAIAKPIEFRKALIESLDVSIEEPLLLTEEDRLVPVAAA</sequence>
<evidence type="ECO:0000313" key="2">
    <source>
        <dbReference type="EMBL" id="CDO60177.1"/>
    </source>
</evidence>
<evidence type="ECO:0000259" key="1">
    <source>
        <dbReference type="Pfam" id="PF03703"/>
    </source>
</evidence>
<dbReference type="PANTHER" id="PTHR37938:SF1">
    <property type="entry name" value="BLL0215 PROTEIN"/>
    <property type="match status" value="1"/>
</dbReference>
<reference evidence="2 3" key="1">
    <citation type="journal article" date="2014" name="Front. Genet.">
        <title>Genome and metabolic network of "Candidatus Phaeomarinobacter ectocarpi" Ec32, a new candidate genus of Alphaproteobacteria frequently associated with brown algae.</title>
        <authorList>
            <person name="Dittami S.M."/>
            <person name="Barbeyron T."/>
            <person name="Boyen C."/>
            <person name="Cambefort J."/>
            <person name="Collet G."/>
            <person name="Delage L."/>
            <person name="Gobet A."/>
            <person name="Groisillier A."/>
            <person name="Leblanc C."/>
            <person name="Michel G."/>
            <person name="Scornet D."/>
            <person name="Siegel A."/>
            <person name="Tapia J.E."/>
            <person name="Tonon T."/>
        </authorList>
    </citation>
    <scope>NUCLEOTIDE SEQUENCE [LARGE SCALE GENOMIC DNA]</scope>
    <source>
        <strain evidence="2 3">Ec32</strain>
    </source>
</reference>
<evidence type="ECO:0000313" key="3">
    <source>
        <dbReference type="Proteomes" id="UP000032160"/>
    </source>
</evidence>
<accession>X5MDH3</accession>